<feature type="compositionally biased region" description="Acidic residues" evidence="1">
    <location>
        <begin position="48"/>
        <end position="62"/>
    </location>
</feature>
<proteinExistence type="predicted"/>
<organism evidence="2 3">
    <name type="scientific">Escherichia coli</name>
    <dbReference type="NCBI Taxonomy" id="562"/>
    <lineage>
        <taxon>Bacteria</taxon>
        <taxon>Pseudomonadati</taxon>
        <taxon>Pseudomonadota</taxon>
        <taxon>Gammaproteobacteria</taxon>
        <taxon>Enterobacterales</taxon>
        <taxon>Enterobacteriaceae</taxon>
        <taxon>Escherichia</taxon>
    </lineage>
</organism>
<sequence length="192" mass="21051">MGKFSFMHLVGMGGRSRMDDDPEDKRDGENAEDDEDRRESRKARSRADDDDNDDGQADDDDDRRESRKARSRADDDDNDDDENAEDDDDEEKARASERHRCAAIFATPYAAKNPALAAELAFNTRMSVKQARAVMKAAVAGGAGQKGGLTARMQHVPQPGTGRDVRPAPTEAHAMAQHAMKLYNEATGGKAQ</sequence>
<feature type="compositionally biased region" description="Basic and acidic residues" evidence="1">
    <location>
        <begin position="16"/>
        <end position="29"/>
    </location>
</feature>
<evidence type="ECO:0000313" key="3">
    <source>
        <dbReference type="Proteomes" id="UP000236551"/>
    </source>
</evidence>
<accession>A0A2H4TLW8</accession>
<feature type="region of interest" description="Disordered" evidence="1">
    <location>
        <begin position="1"/>
        <end position="96"/>
    </location>
</feature>
<dbReference type="AlphaFoldDB" id="A0A2H4TLW8"/>
<reference evidence="2 3" key="1">
    <citation type="submission" date="2017-11" db="EMBL/GenBank/DDBJ databases">
        <title>Escherichia coli CV839-15 Genome sequencing and assembly.</title>
        <authorList>
            <person name="Li Z."/>
            <person name="Song N."/>
            <person name="Li W."/>
            <person name="Philip H.R."/>
            <person name="Bu Z."/>
            <person name="Siguo L."/>
        </authorList>
    </citation>
    <scope>NUCLEOTIDE SEQUENCE [LARGE SCALE GENOMIC DNA]</scope>
    <source>
        <strain evidence="2 3">CV839-15</strain>
    </source>
</reference>
<protein>
    <submittedName>
        <fullName evidence="2">Uncharacterized protein</fullName>
    </submittedName>
</protein>
<dbReference type="Proteomes" id="UP000236551">
    <property type="component" value="Chromosome"/>
</dbReference>
<evidence type="ECO:0000256" key="1">
    <source>
        <dbReference type="SAM" id="MobiDB-lite"/>
    </source>
</evidence>
<dbReference type="EMBL" id="CP024978">
    <property type="protein sequence ID" value="ATZ30551.1"/>
    <property type="molecule type" value="Genomic_DNA"/>
</dbReference>
<name>A0A2H4TLW8_ECOLX</name>
<feature type="compositionally biased region" description="Acidic residues" evidence="1">
    <location>
        <begin position="74"/>
        <end position="90"/>
    </location>
</feature>
<feature type="region of interest" description="Disordered" evidence="1">
    <location>
        <begin position="145"/>
        <end position="167"/>
    </location>
</feature>
<gene>
    <name evidence="2" type="ORF">CV83915_00172</name>
</gene>
<dbReference type="RefSeq" id="WP_063079840.1">
    <property type="nucleotide sequence ID" value="NZ_BDPF01000007.1"/>
</dbReference>
<evidence type="ECO:0000313" key="2">
    <source>
        <dbReference type="EMBL" id="ATZ30551.1"/>
    </source>
</evidence>